<dbReference type="InterPro" id="IPR032466">
    <property type="entry name" value="Metal_Hydrolase"/>
</dbReference>
<dbReference type="Gene3D" id="3.20.20.140">
    <property type="entry name" value="Metal-dependent hydrolases"/>
    <property type="match status" value="1"/>
</dbReference>
<evidence type="ECO:0000313" key="7">
    <source>
        <dbReference type="EMBL" id="MDH6222352.1"/>
    </source>
</evidence>
<dbReference type="InterPro" id="IPR001365">
    <property type="entry name" value="A_deaminase_dom"/>
</dbReference>
<dbReference type="EMBL" id="JARXVH010000032">
    <property type="protein sequence ID" value="MDH6222352.1"/>
    <property type="molecule type" value="Genomic_DNA"/>
</dbReference>
<comment type="similarity">
    <text evidence="2">Belongs to the metallo-dependent hydrolases superfamily. Adenosine and AMP deaminases family.</text>
</comment>
<evidence type="ECO:0000259" key="6">
    <source>
        <dbReference type="Pfam" id="PF00962"/>
    </source>
</evidence>
<dbReference type="NCBIfam" id="TIGR01430">
    <property type="entry name" value="aden_deam"/>
    <property type="match status" value="1"/>
</dbReference>
<evidence type="ECO:0000256" key="5">
    <source>
        <dbReference type="ARBA" id="ARBA00022833"/>
    </source>
</evidence>
<organism evidence="7 8">
    <name type="scientific">Streptomyces pseudovenezuelae</name>
    <dbReference type="NCBI Taxonomy" id="67350"/>
    <lineage>
        <taxon>Bacteria</taxon>
        <taxon>Bacillati</taxon>
        <taxon>Actinomycetota</taxon>
        <taxon>Actinomycetes</taxon>
        <taxon>Kitasatosporales</taxon>
        <taxon>Streptomycetaceae</taxon>
        <taxon>Streptomyces</taxon>
        <taxon>Streptomyces aurantiacus group</taxon>
    </lineage>
</organism>
<keyword evidence="8" id="KW-1185">Reference proteome</keyword>
<comment type="caution">
    <text evidence="7">The sequence shown here is derived from an EMBL/GenBank/DDBJ whole genome shotgun (WGS) entry which is preliminary data.</text>
</comment>
<feature type="domain" description="Adenosine deaminase" evidence="6">
    <location>
        <begin position="29"/>
        <end position="333"/>
    </location>
</feature>
<dbReference type="InterPro" id="IPR006330">
    <property type="entry name" value="Ado/ade_deaminase"/>
</dbReference>
<comment type="cofactor">
    <cofactor evidence="1">
        <name>Zn(2+)</name>
        <dbReference type="ChEBI" id="CHEBI:29105"/>
    </cofactor>
</comment>
<evidence type="ECO:0000313" key="8">
    <source>
        <dbReference type="Proteomes" id="UP001160499"/>
    </source>
</evidence>
<evidence type="ECO:0000256" key="1">
    <source>
        <dbReference type="ARBA" id="ARBA00001947"/>
    </source>
</evidence>
<dbReference type="RefSeq" id="WP_280882989.1">
    <property type="nucleotide sequence ID" value="NZ_JARXVH010000032.1"/>
</dbReference>
<evidence type="ECO:0000256" key="2">
    <source>
        <dbReference type="ARBA" id="ARBA00006676"/>
    </source>
</evidence>
<gene>
    <name evidence="7" type="ORF">M2283_009701</name>
</gene>
<keyword evidence="3" id="KW-0479">Metal-binding</keyword>
<reference evidence="7 8" key="1">
    <citation type="submission" date="2023-04" db="EMBL/GenBank/DDBJ databases">
        <title>Forest soil microbial communities from Buena Vista Peninsula, Colon Province, Panama.</title>
        <authorList>
            <person name="Bouskill N."/>
        </authorList>
    </citation>
    <scope>NUCLEOTIDE SEQUENCE [LARGE SCALE GENOMIC DNA]</scope>
    <source>
        <strain evidence="7 8">GGS1</strain>
    </source>
</reference>
<keyword evidence="4 7" id="KW-0378">Hydrolase</keyword>
<dbReference type="PANTHER" id="PTHR43114">
    <property type="entry name" value="ADENINE DEAMINASE"/>
    <property type="match status" value="1"/>
</dbReference>
<evidence type="ECO:0000256" key="3">
    <source>
        <dbReference type="ARBA" id="ARBA00022723"/>
    </source>
</evidence>
<dbReference type="SUPFAM" id="SSF51556">
    <property type="entry name" value="Metallo-dependent hydrolases"/>
    <property type="match status" value="1"/>
</dbReference>
<dbReference type="Proteomes" id="UP001160499">
    <property type="component" value="Unassembled WGS sequence"/>
</dbReference>
<keyword evidence="5" id="KW-0862">Zinc</keyword>
<proteinExistence type="inferred from homology"/>
<dbReference type="PANTHER" id="PTHR43114:SF6">
    <property type="entry name" value="ADENINE DEAMINASE"/>
    <property type="match status" value="1"/>
</dbReference>
<sequence length="353" mass="36461">MTAEAVPGGAAPFGAAPPAAVPRDLRRLPKAHLHLHLEGSMRPATLADLARRHGVPVPDMDAYGGFREFGLRYDEAVSLVRCEDDLRRVVREVVEDAATDGAVWLEPAVNPVRYGQTFGRSSAYVLDLMIDEACGAAARAGIGCGLLVTALRHLDPREAVDLARLAATRAGAGVAGFGLAADESLHPPEPFADAFALARAAGLITAPHAGELAGPASVRGALDALGAQRVQHGVRAIEDAGLVARLADEGVALDVCPTSNYRLGIVDSVMVHPLPRLLDAGVRCTLAADDSLLFGSGLLDEYESARTVLGLSDDSLAAVARSSLEASGAPEGTVRAGVAAVAAWRKGEGAAGW</sequence>
<name>A0ABT6M1B1_9ACTN</name>
<protein>
    <submittedName>
        <fullName evidence="7">Adenosine deaminase</fullName>
        <ecNumber evidence="7">3.5.4.4</ecNumber>
    </submittedName>
</protein>
<evidence type="ECO:0000256" key="4">
    <source>
        <dbReference type="ARBA" id="ARBA00022801"/>
    </source>
</evidence>
<dbReference type="Pfam" id="PF00962">
    <property type="entry name" value="A_deaminase"/>
    <property type="match status" value="1"/>
</dbReference>
<dbReference type="GO" id="GO:0016787">
    <property type="term" value="F:hydrolase activity"/>
    <property type="evidence" value="ECO:0007669"/>
    <property type="project" value="UniProtKB-KW"/>
</dbReference>
<dbReference type="EC" id="3.5.4.4" evidence="7"/>
<accession>A0ABT6M1B1</accession>